<sequence length="143" mass="15855">MNAGGNRNALGKPFDKDGKREWSHDFFDCFGDVGTCCLAYFLPCVAYGQNRSRLRHLQDKGTPHPHGGDSCTGACCGHACLLYCGFYWILQMNLRGEVRRRYNIDGGGCGDCMAALCCHPCELTQDSREIELEERSLMGGKGY</sequence>
<evidence type="ECO:0000313" key="2">
    <source>
        <dbReference type="Proteomes" id="UP000054279"/>
    </source>
</evidence>
<dbReference type="EMBL" id="KN837878">
    <property type="protein sequence ID" value="KIJ22924.1"/>
    <property type="molecule type" value="Genomic_DNA"/>
</dbReference>
<dbReference type="Proteomes" id="UP000054279">
    <property type="component" value="Unassembled WGS sequence"/>
</dbReference>
<dbReference type="HOGENOM" id="CLU_083147_6_0_1"/>
<dbReference type="Pfam" id="PF04749">
    <property type="entry name" value="PLAC8"/>
    <property type="match status" value="1"/>
</dbReference>
<dbReference type="AlphaFoldDB" id="A0A0C9TM82"/>
<protein>
    <recommendedName>
        <fullName evidence="3">PLAC8-domain-containing protein</fullName>
    </recommendedName>
</protein>
<keyword evidence="2" id="KW-1185">Reference proteome</keyword>
<proteinExistence type="predicted"/>
<reference evidence="1 2" key="1">
    <citation type="submission" date="2014-06" db="EMBL/GenBank/DDBJ databases">
        <title>Evolutionary Origins and Diversification of the Mycorrhizal Mutualists.</title>
        <authorList>
            <consortium name="DOE Joint Genome Institute"/>
            <consortium name="Mycorrhizal Genomics Consortium"/>
            <person name="Kohler A."/>
            <person name="Kuo A."/>
            <person name="Nagy L.G."/>
            <person name="Floudas D."/>
            <person name="Copeland A."/>
            <person name="Barry K.W."/>
            <person name="Cichocki N."/>
            <person name="Veneault-Fourrey C."/>
            <person name="LaButti K."/>
            <person name="Lindquist E.A."/>
            <person name="Lipzen A."/>
            <person name="Lundell T."/>
            <person name="Morin E."/>
            <person name="Murat C."/>
            <person name="Riley R."/>
            <person name="Ohm R."/>
            <person name="Sun H."/>
            <person name="Tunlid A."/>
            <person name="Henrissat B."/>
            <person name="Grigoriev I.V."/>
            <person name="Hibbett D.S."/>
            <person name="Martin F."/>
        </authorList>
    </citation>
    <scope>NUCLEOTIDE SEQUENCE [LARGE SCALE GENOMIC DNA]</scope>
    <source>
        <strain evidence="1 2">SS14</strain>
    </source>
</reference>
<gene>
    <name evidence="1" type="ORF">M422DRAFT_196528</name>
</gene>
<name>A0A0C9TM82_SPHS4</name>
<dbReference type="NCBIfam" id="TIGR01571">
    <property type="entry name" value="A_thal_Cys_rich"/>
    <property type="match status" value="1"/>
</dbReference>
<accession>A0A0C9TM82</accession>
<dbReference type="PANTHER" id="PTHR15907">
    <property type="entry name" value="DUF614 FAMILY PROTEIN-RELATED"/>
    <property type="match status" value="1"/>
</dbReference>
<evidence type="ECO:0000313" key="1">
    <source>
        <dbReference type="EMBL" id="KIJ22924.1"/>
    </source>
</evidence>
<dbReference type="InterPro" id="IPR006461">
    <property type="entry name" value="PLAC_motif_containing"/>
</dbReference>
<evidence type="ECO:0008006" key="3">
    <source>
        <dbReference type="Google" id="ProtNLM"/>
    </source>
</evidence>
<organism evidence="1 2">
    <name type="scientific">Sphaerobolus stellatus (strain SS14)</name>
    <dbReference type="NCBI Taxonomy" id="990650"/>
    <lineage>
        <taxon>Eukaryota</taxon>
        <taxon>Fungi</taxon>
        <taxon>Dikarya</taxon>
        <taxon>Basidiomycota</taxon>
        <taxon>Agaricomycotina</taxon>
        <taxon>Agaricomycetes</taxon>
        <taxon>Phallomycetidae</taxon>
        <taxon>Geastrales</taxon>
        <taxon>Sphaerobolaceae</taxon>
        <taxon>Sphaerobolus</taxon>
    </lineage>
</organism>
<dbReference type="OrthoDB" id="1045822at2759"/>